<dbReference type="Pfam" id="PF11340">
    <property type="entry name" value="DUF3142"/>
    <property type="match status" value="1"/>
</dbReference>
<reference evidence="2" key="1">
    <citation type="journal article" date="2019" name="Int. J. Syst. Evol. Microbiol.">
        <title>The Global Catalogue of Microorganisms (GCM) 10K type strain sequencing project: providing services to taxonomists for standard genome sequencing and annotation.</title>
        <authorList>
            <consortium name="The Broad Institute Genomics Platform"/>
            <consortium name="The Broad Institute Genome Sequencing Center for Infectious Disease"/>
            <person name="Wu L."/>
            <person name="Ma J."/>
        </authorList>
    </citation>
    <scope>NUCLEOTIDE SEQUENCE [LARGE SCALE GENOMIC DNA]</scope>
    <source>
        <strain evidence="2">JCM 18053</strain>
    </source>
</reference>
<proteinExistence type="predicted"/>
<comment type="caution">
    <text evidence="1">The sequence shown here is derived from an EMBL/GenBank/DDBJ whole genome shotgun (WGS) entry which is preliminary data.</text>
</comment>
<keyword evidence="2" id="KW-1185">Reference proteome</keyword>
<dbReference type="InterPro" id="IPR021488">
    <property type="entry name" value="DUF3142"/>
</dbReference>
<gene>
    <name evidence="1" type="ORF">GCM10023213_06370</name>
</gene>
<dbReference type="PROSITE" id="PS51257">
    <property type="entry name" value="PROKAR_LIPOPROTEIN"/>
    <property type="match status" value="1"/>
</dbReference>
<dbReference type="RefSeq" id="WP_345734927.1">
    <property type="nucleotide sequence ID" value="NZ_BAABIA010000001.1"/>
</dbReference>
<evidence type="ECO:0000313" key="1">
    <source>
        <dbReference type="EMBL" id="GAA5134515.1"/>
    </source>
</evidence>
<name>A0ABP9NUL3_9BACT</name>
<sequence>MKAFCLWGVALTALVLAGCKPEPKRSVPLPTQVYVWQRSWKPELAESVEQSKSWVQTYHLLMAEVRFEKGKGKITRIQADPAVMKSQKVGLVLRVFPSVAKTGWDADATKLVVDLAKETVSAWPAGNVAELQLDYDCPDSKLADYTRLLTAVKTALFPLKVTCTVLPSWLRQREFSTLAALVPGYVLQVHSLHLPKTQDKAVALVDLAETRNALTQAVTIGVPFRVALPTYSCVVEFDSAGKVREVYAEDIPQALPLQSANYVVLDADAYGMADLVSRWRNEASPLLQSVVWYRLPVAQDRLNWPLDVLAKVAQGQSLKRGWMAHCKKQEAGHAEVVIEQAGDAPDDLPTLVTLHWAGPEAVGADALGGYQVVESAAGYLSLKLVNPGRMPRVGSGTKRVIGWLRVEDSTGPVDIFAKAIR</sequence>
<organism evidence="1 2">
    <name type="scientific">Prosthecobacter algae</name>
    <dbReference type="NCBI Taxonomy" id="1144682"/>
    <lineage>
        <taxon>Bacteria</taxon>
        <taxon>Pseudomonadati</taxon>
        <taxon>Verrucomicrobiota</taxon>
        <taxon>Verrucomicrobiia</taxon>
        <taxon>Verrucomicrobiales</taxon>
        <taxon>Verrucomicrobiaceae</taxon>
        <taxon>Prosthecobacter</taxon>
    </lineage>
</organism>
<accession>A0ABP9NUL3</accession>
<evidence type="ECO:0000313" key="2">
    <source>
        <dbReference type="Proteomes" id="UP001499852"/>
    </source>
</evidence>
<dbReference type="EMBL" id="BAABIA010000001">
    <property type="protein sequence ID" value="GAA5134515.1"/>
    <property type="molecule type" value="Genomic_DNA"/>
</dbReference>
<protein>
    <submittedName>
        <fullName evidence="1">DUF3142 domain-containing protein</fullName>
    </submittedName>
</protein>
<dbReference type="Proteomes" id="UP001499852">
    <property type="component" value="Unassembled WGS sequence"/>
</dbReference>